<organism evidence="2 3">
    <name type="scientific">Liparis tanakae</name>
    <name type="common">Tanaka's snailfish</name>
    <dbReference type="NCBI Taxonomy" id="230148"/>
    <lineage>
        <taxon>Eukaryota</taxon>
        <taxon>Metazoa</taxon>
        <taxon>Chordata</taxon>
        <taxon>Craniata</taxon>
        <taxon>Vertebrata</taxon>
        <taxon>Euteleostomi</taxon>
        <taxon>Actinopterygii</taxon>
        <taxon>Neopterygii</taxon>
        <taxon>Teleostei</taxon>
        <taxon>Neoteleostei</taxon>
        <taxon>Acanthomorphata</taxon>
        <taxon>Eupercaria</taxon>
        <taxon>Perciformes</taxon>
        <taxon>Cottioidei</taxon>
        <taxon>Cottales</taxon>
        <taxon>Liparidae</taxon>
        <taxon>Liparis</taxon>
    </lineage>
</organism>
<accession>A0A4Z2GJF0</accession>
<reference evidence="2 3" key="1">
    <citation type="submission" date="2019-03" db="EMBL/GenBank/DDBJ databases">
        <title>First draft genome of Liparis tanakae, snailfish: a comprehensive survey of snailfish specific genes.</title>
        <authorList>
            <person name="Kim W."/>
            <person name="Song I."/>
            <person name="Jeong J.-H."/>
            <person name="Kim D."/>
            <person name="Kim S."/>
            <person name="Ryu S."/>
            <person name="Song J.Y."/>
            <person name="Lee S.K."/>
        </authorList>
    </citation>
    <scope>NUCLEOTIDE SEQUENCE [LARGE SCALE GENOMIC DNA]</scope>
    <source>
        <tissue evidence="2">Muscle</tissue>
    </source>
</reference>
<dbReference type="AlphaFoldDB" id="A0A4Z2GJF0"/>
<name>A0A4Z2GJF0_9TELE</name>
<feature type="region of interest" description="Disordered" evidence="1">
    <location>
        <begin position="94"/>
        <end position="168"/>
    </location>
</feature>
<comment type="caution">
    <text evidence="2">The sequence shown here is derived from an EMBL/GenBank/DDBJ whole genome shotgun (WGS) entry which is preliminary data.</text>
</comment>
<feature type="compositionally biased region" description="Basic residues" evidence="1">
    <location>
        <begin position="49"/>
        <end position="61"/>
    </location>
</feature>
<proteinExistence type="predicted"/>
<evidence type="ECO:0000313" key="2">
    <source>
        <dbReference type="EMBL" id="TNN53637.1"/>
    </source>
</evidence>
<protein>
    <submittedName>
        <fullName evidence="2">Uncharacterized protein</fullName>
    </submittedName>
</protein>
<gene>
    <name evidence="2" type="ORF">EYF80_036145</name>
</gene>
<sequence>MSPTRLLSQQLSIFRGGSEQLVGKHPRDRFGSRRGRWDGPHPFTPTERRRGRRKRKDKTRKIQLSPLISGGGGGICFPSRRAGEAVTVTSGARVPSACITVTGNTRDRRARERKSDDEGEEEEERGSGPEEKGRGEGGKMNDYKAQKRERERGRVTAAGDGGAGCLSA</sequence>
<evidence type="ECO:0000313" key="3">
    <source>
        <dbReference type="Proteomes" id="UP000314294"/>
    </source>
</evidence>
<evidence type="ECO:0000256" key="1">
    <source>
        <dbReference type="SAM" id="MobiDB-lite"/>
    </source>
</evidence>
<feature type="region of interest" description="Disordered" evidence="1">
    <location>
        <begin position="17"/>
        <end position="76"/>
    </location>
</feature>
<feature type="compositionally biased region" description="Basic and acidic residues" evidence="1">
    <location>
        <begin position="28"/>
        <end position="39"/>
    </location>
</feature>
<feature type="compositionally biased region" description="Basic and acidic residues" evidence="1">
    <location>
        <begin position="125"/>
        <end position="154"/>
    </location>
</feature>
<dbReference type="Proteomes" id="UP000314294">
    <property type="component" value="Unassembled WGS sequence"/>
</dbReference>
<keyword evidence="3" id="KW-1185">Reference proteome</keyword>
<feature type="compositionally biased region" description="Basic and acidic residues" evidence="1">
    <location>
        <begin position="105"/>
        <end position="116"/>
    </location>
</feature>
<feature type="compositionally biased region" description="Gly residues" evidence="1">
    <location>
        <begin position="159"/>
        <end position="168"/>
    </location>
</feature>
<dbReference type="EMBL" id="SRLO01000510">
    <property type="protein sequence ID" value="TNN53637.1"/>
    <property type="molecule type" value="Genomic_DNA"/>
</dbReference>